<reference evidence="1 2" key="1">
    <citation type="journal article" date="2008" name="J. Bacteriol.">
        <title>The complete genome sequence of Thermococcus onnurineus NA1 reveals a mixed heterotrophic and carboxydotrophic metabolism.</title>
        <authorList>
            <person name="Lee H.S."/>
            <person name="Kang S.G."/>
            <person name="Bae S.S."/>
            <person name="Lim J.K."/>
            <person name="Cho Y."/>
            <person name="Kim Y.J."/>
            <person name="Jeon J.H."/>
            <person name="Cha S.S."/>
            <person name="Kwon K.K."/>
            <person name="Kim H.T."/>
            <person name="Park C.J."/>
            <person name="Lee H.W."/>
            <person name="Kim S.I."/>
            <person name="Chun J."/>
            <person name="Colwell R.R."/>
            <person name="Kim S.J."/>
            <person name="Lee J.H."/>
        </authorList>
    </citation>
    <scope>NUCLEOTIDE SEQUENCE [LARGE SCALE GENOMIC DNA]</scope>
    <source>
        <strain evidence="1 2">NA1</strain>
    </source>
</reference>
<evidence type="ECO:0008006" key="3">
    <source>
        <dbReference type="Google" id="ProtNLM"/>
    </source>
</evidence>
<protein>
    <recommendedName>
        <fullName evidence="3">DUF835 domain-containing protein</fullName>
    </recommendedName>
</protein>
<dbReference type="PATRIC" id="fig|523850.10.peg.435"/>
<evidence type="ECO:0000313" key="1">
    <source>
        <dbReference type="EMBL" id="ACJ15918.1"/>
    </source>
</evidence>
<name>B6YTN1_THEON</name>
<gene>
    <name evidence="1" type="ordered locus">TON_0433</name>
</gene>
<sequence>MKLRIDRFLESPTLGDTILVRYLPTDHPELLFYSTVRHALEKEENVIIVDAFSTFHIFTTFLALSGRDVTFLKDIPTVRIGGIAQEGRVVSTINPFNDVSIFAREFARKIEEIATPGTRIFFLGAGKLLSIWENNPYDLSRFFIELVMKTRIKKRFHSVIFANVGVLRPETFEKLEFYLPIILEIKEGGKKAEIIKHLRLEFVGLEVVP</sequence>
<organism evidence="1 2">
    <name type="scientific">Thermococcus onnurineus (strain NA1)</name>
    <dbReference type="NCBI Taxonomy" id="523850"/>
    <lineage>
        <taxon>Archaea</taxon>
        <taxon>Methanobacteriati</taxon>
        <taxon>Methanobacteriota</taxon>
        <taxon>Thermococci</taxon>
        <taxon>Thermococcales</taxon>
        <taxon>Thermococcaceae</taxon>
        <taxon>Thermococcus</taxon>
    </lineage>
</organism>
<keyword evidence="2" id="KW-1185">Reference proteome</keyword>
<proteinExistence type="predicted"/>
<dbReference type="Gene3D" id="3.40.50.11570">
    <property type="entry name" value="Protein of unknown function DUF257"/>
    <property type="match status" value="1"/>
</dbReference>
<dbReference type="KEGG" id="ton:TON_0433"/>
<accession>B6YTN1</accession>
<dbReference type="EMBL" id="CP000855">
    <property type="protein sequence ID" value="ACJ15918.1"/>
    <property type="molecule type" value="Genomic_DNA"/>
</dbReference>
<dbReference type="InterPro" id="IPR005489">
    <property type="entry name" value="DUF257"/>
</dbReference>
<dbReference type="RefSeq" id="WP_012571390.1">
    <property type="nucleotide sequence ID" value="NC_011529.1"/>
</dbReference>
<dbReference type="GeneID" id="7016728"/>
<evidence type="ECO:0000313" key="2">
    <source>
        <dbReference type="Proteomes" id="UP000002727"/>
    </source>
</evidence>
<dbReference type="Pfam" id="PF03192">
    <property type="entry name" value="DUF257"/>
    <property type="match status" value="1"/>
</dbReference>
<dbReference type="Proteomes" id="UP000002727">
    <property type="component" value="Chromosome"/>
</dbReference>
<dbReference type="STRING" id="523850.TON_0433"/>
<dbReference type="OrthoDB" id="99373at2157"/>
<dbReference type="AlphaFoldDB" id="B6YTN1"/>
<dbReference type="eggNOG" id="arCOG03792">
    <property type="taxonomic scope" value="Archaea"/>
</dbReference>
<dbReference type="HOGENOM" id="CLU_102063_2_0_2"/>